<evidence type="ECO:0000313" key="7">
    <source>
        <dbReference type="WBParaSite" id="TCLT_0000049401-mRNA-1"/>
    </source>
</evidence>
<dbReference type="AlphaFoldDB" id="A0A0N5CKA2"/>
<comment type="similarity">
    <text evidence="1 2">Belongs to the serpin family.</text>
</comment>
<dbReference type="PANTHER" id="PTHR11461:SF211">
    <property type="entry name" value="GH10112P-RELATED"/>
    <property type="match status" value="1"/>
</dbReference>
<reference evidence="7" key="1">
    <citation type="submission" date="2017-02" db="UniProtKB">
        <authorList>
            <consortium name="WormBaseParasite"/>
        </authorList>
    </citation>
    <scope>IDENTIFICATION</scope>
</reference>
<reference evidence="5 6" key="2">
    <citation type="submission" date="2018-11" db="EMBL/GenBank/DDBJ databases">
        <authorList>
            <consortium name="Pathogen Informatics"/>
        </authorList>
    </citation>
    <scope>NUCLEOTIDE SEQUENCE [LARGE SCALE GENOMIC DNA]</scope>
</reference>
<dbReference type="Gene3D" id="3.30.497.10">
    <property type="entry name" value="Antithrombin, subunit I, domain 2"/>
    <property type="match status" value="1"/>
</dbReference>
<proteinExistence type="inferred from homology"/>
<evidence type="ECO:0000256" key="2">
    <source>
        <dbReference type="RuleBase" id="RU000411"/>
    </source>
</evidence>
<dbReference type="EMBL" id="UYYF01000036">
    <property type="protein sequence ID" value="VDM95485.1"/>
    <property type="molecule type" value="Genomic_DNA"/>
</dbReference>
<dbReference type="SMART" id="SM00093">
    <property type="entry name" value="SERPIN"/>
    <property type="match status" value="1"/>
</dbReference>
<evidence type="ECO:0000313" key="5">
    <source>
        <dbReference type="EMBL" id="VDM95485.1"/>
    </source>
</evidence>
<feature type="domain" description="Serpin" evidence="4">
    <location>
        <begin position="35"/>
        <end position="387"/>
    </location>
</feature>
<feature type="chain" id="PRO_5043126188" evidence="3">
    <location>
        <begin position="22"/>
        <end position="390"/>
    </location>
</feature>
<dbReference type="InterPro" id="IPR036186">
    <property type="entry name" value="Serpin_sf"/>
</dbReference>
<dbReference type="STRING" id="103827.A0A0N5CKA2"/>
<protein>
    <submittedName>
        <fullName evidence="7">SERPIN domain-containing protein</fullName>
    </submittedName>
</protein>
<name>A0A0N5CKA2_THECL</name>
<evidence type="ECO:0000256" key="1">
    <source>
        <dbReference type="ARBA" id="ARBA00009500"/>
    </source>
</evidence>
<keyword evidence="6" id="KW-1185">Reference proteome</keyword>
<dbReference type="WBParaSite" id="TCLT_0000049401-mRNA-1">
    <property type="protein sequence ID" value="TCLT_0000049401-mRNA-1"/>
    <property type="gene ID" value="TCLT_0000049401"/>
</dbReference>
<dbReference type="InterPro" id="IPR042185">
    <property type="entry name" value="Serpin_sf_2"/>
</dbReference>
<dbReference type="SMR" id="A0A0N5CKA2"/>
<feature type="signal peptide" evidence="3">
    <location>
        <begin position="1"/>
        <end position="21"/>
    </location>
</feature>
<dbReference type="SUPFAM" id="SSF56574">
    <property type="entry name" value="Serpins"/>
    <property type="match status" value="1"/>
</dbReference>
<dbReference type="Proteomes" id="UP000276776">
    <property type="component" value="Unassembled WGS sequence"/>
</dbReference>
<dbReference type="GO" id="GO:0004867">
    <property type="term" value="F:serine-type endopeptidase inhibitor activity"/>
    <property type="evidence" value="ECO:0007669"/>
    <property type="project" value="InterPro"/>
</dbReference>
<evidence type="ECO:0000256" key="3">
    <source>
        <dbReference type="SAM" id="SignalP"/>
    </source>
</evidence>
<dbReference type="GO" id="GO:0005615">
    <property type="term" value="C:extracellular space"/>
    <property type="evidence" value="ECO:0007669"/>
    <property type="project" value="InterPro"/>
</dbReference>
<dbReference type="Pfam" id="PF00079">
    <property type="entry name" value="Serpin"/>
    <property type="match status" value="1"/>
</dbReference>
<accession>A0A0N5CKA2</accession>
<dbReference type="PANTHER" id="PTHR11461">
    <property type="entry name" value="SERINE PROTEASE INHIBITOR, SERPIN"/>
    <property type="match status" value="1"/>
</dbReference>
<evidence type="ECO:0000313" key="6">
    <source>
        <dbReference type="Proteomes" id="UP000276776"/>
    </source>
</evidence>
<sequence>MKALPMACLLCAVFHANLILATMSYMEDVQNDFAINFLKKTANRNGGTFISPYALLKTLFLLYSITDGETNEEIFHTLARNGSQEEFNSYILQFVLENKERIQNPLAVHSTNRFYISRLLAMKPGLPRIIQLFFNESAYAWDGRHKSEIAENINTWVARKTDNIVRSVFHSSNVESSADIWFLNMIFYDLQFKKAFKQSQKAMFFFSYNDLSSSLKWQFAKGIFEYYADDQVRFVRLPLISDSDSLECVIILPAQRFGLFKFLRTLSSRELINLIHHGSPHFVKVRIPEFTIENQLLMKNKLKSVGIKKLFAQNSDFSTYFYRPISIEQIIQIGGITFLPKKGSRRSLTPSSDIQNRSVPTVNFIADEPFLYLGIKNNKTILFAGKYDFD</sequence>
<evidence type="ECO:0000259" key="4">
    <source>
        <dbReference type="SMART" id="SM00093"/>
    </source>
</evidence>
<gene>
    <name evidence="5" type="ORF">TCLT_LOCUS495</name>
</gene>
<dbReference type="InterPro" id="IPR023796">
    <property type="entry name" value="Serpin_dom"/>
</dbReference>
<dbReference type="InterPro" id="IPR000215">
    <property type="entry name" value="Serpin_fam"/>
</dbReference>
<dbReference type="OrthoDB" id="671595at2759"/>
<keyword evidence="3" id="KW-0732">Signal</keyword>
<dbReference type="InterPro" id="IPR042178">
    <property type="entry name" value="Serpin_sf_1"/>
</dbReference>
<dbReference type="Gene3D" id="2.30.39.10">
    <property type="entry name" value="Alpha-1-antitrypsin, domain 1"/>
    <property type="match status" value="1"/>
</dbReference>
<organism evidence="7">
    <name type="scientific">Thelazia callipaeda</name>
    <name type="common">Oriental eyeworm</name>
    <name type="synonym">Parasitic nematode</name>
    <dbReference type="NCBI Taxonomy" id="103827"/>
    <lineage>
        <taxon>Eukaryota</taxon>
        <taxon>Metazoa</taxon>
        <taxon>Ecdysozoa</taxon>
        <taxon>Nematoda</taxon>
        <taxon>Chromadorea</taxon>
        <taxon>Rhabditida</taxon>
        <taxon>Spirurina</taxon>
        <taxon>Spiruromorpha</taxon>
        <taxon>Thelazioidea</taxon>
        <taxon>Thelaziidae</taxon>
        <taxon>Thelazia</taxon>
    </lineage>
</organism>